<feature type="disulfide bond" evidence="10">
    <location>
        <begin position="109"/>
        <end position="119"/>
    </location>
</feature>
<reference evidence="14" key="1">
    <citation type="submission" date="2022-11" db="UniProtKB">
        <authorList>
            <consortium name="EnsemblMetazoa"/>
        </authorList>
    </citation>
    <scope>IDENTIFICATION</scope>
</reference>
<keyword evidence="6 12" id="KW-0472">Membrane</keyword>
<organism evidence="14 15">
    <name type="scientific">Patiria miniata</name>
    <name type="common">Bat star</name>
    <name type="synonym">Asterina miniata</name>
    <dbReference type="NCBI Taxonomy" id="46514"/>
    <lineage>
        <taxon>Eukaryota</taxon>
        <taxon>Metazoa</taxon>
        <taxon>Echinodermata</taxon>
        <taxon>Eleutherozoa</taxon>
        <taxon>Asterozoa</taxon>
        <taxon>Asteroidea</taxon>
        <taxon>Valvatacea</taxon>
        <taxon>Valvatida</taxon>
        <taxon>Asterinidae</taxon>
        <taxon>Patiria</taxon>
    </lineage>
</organism>
<dbReference type="Gene3D" id="3.10.250.10">
    <property type="entry name" value="SRCR-like domain"/>
    <property type="match status" value="4"/>
</dbReference>
<evidence type="ECO:0000256" key="11">
    <source>
        <dbReference type="SAM" id="MobiDB-lite"/>
    </source>
</evidence>
<dbReference type="SMART" id="SM00202">
    <property type="entry name" value="SR"/>
    <property type="match status" value="4"/>
</dbReference>
<feature type="transmembrane region" description="Helical" evidence="12">
    <location>
        <begin position="7"/>
        <end position="28"/>
    </location>
</feature>
<evidence type="ECO:0000256" key="12">
    <source>
        <dbReference type="SAM" id="Phobius"/>
    </source>
</evidence>
<keyword evidence="5 12" id="KW-1133">Transmembrane helix</keyword>
<feature type="domain" description="SRCR" evidence="13">
    <location>
        <begin position="389"/>
        <end position="489"/>
    </location>
</feature>
<evidence type="ECO:0000313" key="15">
    <source>
        <dbReference type="Proteomes" id="UP000887568"/>
    </source>
</evidence>
<dbReference type="PANTHER" id="PTHR45817">
    <property type="entry name" value="LYSYL OXIDASE-LIKE-RELATED"/>
    <property type="match status" value="1"/>
</dbReference>
<dbReference type="EnsemblMetazoa" id="XM_038209248.1">
    <property type="protein sequence ID" value="XP_038065176.1"/>
    <property type="gene ID" value="LOC119735518"/>
</dbReference>
<feature type="disulfide bond" evidence="10">
    <location>
        <begin position="458"/>
        <end position="468"/>
    </location>
</feature>
<dbReference type="InterPro" id="IPR050912">
    <property type="entry name" value="LOX-like_protein"/>
</dbReference>
<dbReference type="Proteomes" id="UP000887568">
    <property type="component" value="Unplaced"/>
</dbReference>
<evidence type="ECO:0000256" key="8">
    <source>
        <dbReference type="ARBA" id="ARBA00023170"/>
    </source>
</evidence>
<feature type="disulfide bond" evidence="10">
    <location>
        <begin position="78"/>
        <end position="139"/>
    </location>
</feature>
<keyword evidence="2 12" id="KW-0812">Transmembrane</keyword>
<evidence type="ECO:0000256" key="1">
    <source>
        <dbReference type="ARBA" id="ARBA00004167"/>
    </source>
</evidence>
<keyword evidence="3" id="KW-0732">Signal</keyword>
<dbReference type="PROSITE" id="PS00420">
    <property type="entry name" value="SRCR_1"/>
    <property type="match status" value="1"/>
</dbReference>
<dbReference type="SUPFAM" id="SSF56487">
    <property type="entry name" value="SRCR-like"/>
    <property type="match status" value="4"/>
</dbReference>
<dbReference type="AlphaFoldDB" id="A0A914ANW1"/>
<sequence length="806" mass="89983">MPRDTHFTWWLVRLVVYLSAIALISGGVKGDAPKPAAARLVGGHNPWSGRLEVYFKRQRAYGTVCDDGWHMNASHVACRMMGYAEAMDFHFGNVFGAGKGTIVLDDVRCTGNETHLFKCQHAKLGVSNCRHSEDIGLTCSQDTIQERMEAQRAAVSIRRSKIRKERRQMKVRLVGGSKLQPISEGVVELLYKGKWRTVCGEDWDTLDSRVVCGMVGFKDSMPLREGYQEAGNFQRRKSMRITNVQCTGSEVHIGTCPFDDLANEEDCPSDIVAHARCHRGDFVLDTPYDENGMPVEGTAAEDNEEIVQNEEITSAGAEGNTSADAEVNDAGMNNNTSSTTMPETTTDIDAQEILNDDAGQAKRRKGKSKAARKQATPEVLVIKKPKPTIRLKSGAYYGEGRVEVYVNGLWGTICSEGWDEVSASVACRQLGFGVAEKAVRNSEFGQGVGPIWLWRMRCEGHEKTLLDCDHGYLNGSRCTHAQDASVQCVVPDIDAASKVRIEGGTYEREGRVAVYINGEWGNICGWNWGLLAGKVVCRQLGLGHARYAPESTLSYGSAPKRTFLMMEVKCTGHERTIKECKYTRPSNANTCIRAFRAGVVCVDTLPDVLMDLHVLQSSVRVQDWPDTLLTCAREEGCLSDVPNNWGLRRLLRFTSAIMNRGMEQFRPLLSRYSWKWHLCHRHFHSMEVFSHYDLINQKGERVAQGHKASFCLEDGHCDEGITPQFSCITDQGISVNCIDIYASNIDCQWVDVTGVKTDLYTLRIHINPDNLVAESDYDNNLIECDLYYGRRITIGHCEYVTDRMNG</sequence>
<feature type="disulfide bond" evidence="10">
    <location>
        <begin position="427"/>
        <end position="488"/>
    </location>
</feature>
<feature type="domain" description="SRCR" evidence="13">
    <location>
        <begin position="499"/>
        <end position="602"/>
    </location>
</feature>
<dbReference type="RefSeq" id="XP_038065176.1">
    <property type="nucleotide sequence ID" value="XM_038209248.1"/>
</dbReference>
<evidence type="ECO:0000313" key="14">
    <source>
        <dbReference type="EnsemblMetazoa" id="XP_038065176.1"/>
    </source>
</evidence>
<dbReference type="Pfam" id="PF00530">
    <property type="entry name" value="SRCR"/>
    <property type="match status" value="4"/>
</dbReference>
<feature type="domain" description="SRCR" evidence="13">
    <location>
        <begin position="38"/>
        <end position="140"/>
    </location>
</feature>
<evidence type="ECO:0000256" key="3">
    <source>
        <dbReference type="ARBA" id="ARBA00022729"/>
    </source>
</evidence>
<dbReference type="InterPro" id="IPR001190">
    <property type="entry name" value="SRCR"/>
</dbReference>
<dbReference type="FunFam" id="3.10.250.10:FF:000001">
    <property type="entry name" value="Lysyl oxidase 4 isoform X1"/>
    <property type="match status" value="1"/>
</dbReference>
<accession>A0A914ANW1</accession>
<feature type="disulfide bond" evidence="10">
    <location>
        <begin position="570"/>
        <end position="580"/>
    </location>
</feature>
<evidence type="ECO:0000256" key="4">
    <source>
        <dbReference type="ARBA" id="ARBA00022737"/>
    </source>
</evidence>
<evidence type="ECO:0000256" key="2">
    <source>
        <dbReference type="ARBA" id="ARBA00022692"/>
    </source>
</evidence>
<dbReference type="GO" id="GO:0004720">
    <property type="term" value="F:protein-lysine 6-oxidase activity"/>
    <property type="evidence" value="ECO:0007669"/>
    <property type="project" value="TreeGrafter"/>
</dbReference>
<dbReference type="PRINTS" id="PR00258">
    <property type="entry name" value="SPERACTRCPTR"/>
</dbReference>
<evidence type="ECO:0000256" key="7">
    <source>
        <dbReference type="ARBA" id="ARBA00023157"/>
    </source>
</evidence>
<dbReference type="GO" id="GO:0005507">
    <property type="term" value="F:copper ion binding"/>
    <property type="evidence" value="ECO:0007669"/>
    <property type="project" value="InterPro"/>
</dbReference>
<name>A0A914ANW1_PATMI</name>
<dbReference type="Pfam" id="PF01186">
    <property type="entry name" value="Lysyl_oxidase"/>
    <property type="match status" value="1"/>
</dbReference>
<protein>
    <recommendedName>
        <fullName evidence="13">SRCR domain-containing protein</fullName>
    </recommendedName>
</protein>
<comment type="caution">
    <text evidence="10">Lacks conserved residue(s) required for the propagation of feature annotation.</text>
</comment>
<feature type="region of interest" description="Disordered" evidence="11">
    <location>
        <begin position="317"/>
        <end position="343"/>
    </location>
</feature>
<feature type="compositionally biased region" description="Low complexity" evidence="11">
    <location>
        <begin position="332"/>
        <end position="343"/>
    </location>
</feature>
<evidence type="ECO:0000256" key="5">
    <source>
        <dbReference type="ARBA" id="ARBA00022989"/>
    </source>
</evidence>
<keyword evidence="15" id="KW-1185">Reference proteome</keyword>
<dbReference type="OrthoDB" id="547291at2759"/>
<dbReference type="FunFam" id="3.10.250.10:FF:000016">
    <property type="entry name" value="Scavenger receptor cysteine-rich protein type 12"/>
    <property type="match status" value="2"/>
</dbReference>
<dbReference type="GeneID" id="119735518"/>
<keyword evidence="7 10" id="KW-1015">Disulfide bond</keyword>
<feature type="disulfide bond" evidence="10">
    <location>
        <begin position="65"/>
        <end position="129"/>
    </location>
</feature>
<keyword evidence="8" id="KW-0675">Receptor</keyword>
<feature type="disulfide bond" evidence="10">
    <location>
        <begin position="246"/>
        <end position="256"/>
    </location>
</feature>
<dbReference type="InterPro" id="IPR001695">
    <property type="entry name" value="Lysyl_oxidase"/>
</dbReference>
<evidence type="ECO:0000256" key="6">
    <source>
        <dbReference type="ARBA" id="ARBA00023136"/>
    </source>
</evidence>
<proteinExistence type="predicted"/>
<dbReference type="InterPro" id="IPR036772">
    <property type="entry name" value="SRCR-like_dom_sf"/>
</dbReference>
<keyword evidence="9" id="KW-0325">Glycoprotein</keyword>
<dbReference type="PRINTS" id="PR00074">
    <property type="entry name" value="LYSYLOXIDASE"/>
</dbReference>
<dbReference type="PANTHER" id="PTHR45817:SF4">
    <property type="entry name" value="LYSYL OXIDASE-LIKE-RELATED"/>
    <property type="match status" value="1"/>
</dbReference>
<dbReference type="GO" id="GO:0005615">
    <property type="term" value="C:extracellular space"/>
    <property type="evidence" value="ECO:0007669"/>
    <property type="project" value="TreeGrafter"/>
</dbReference>
<feature type="domain" description="SRCR" evidence="13">
    <location>
        <begin position="171"/>
        <end position="278"/>
    </location>
</feature>
<evidence type="ECO:0000256" key="10">
    <source>
        <dbReference type="PROSITE-ProRule" id="PRU00196"/>
    </source>
</evidence>
<dbReference type="GO" id="GO:0016020">
    <property type="term" value="C:membrane"/>
    <property type="evidence" value="ECO:0007669"/>
    <property type="project" value="UniProtKB-SubCell"/>
</dbReference>
<evidence type="ECO:0000256" key="9">
    <source>
        <dbReference type="ARBA" id="ARBA00023180"/>
    </source>
</evidence>
<feature type="disulfide bond" evidence="10">
    <location>
        <begin position="414"/>
        <end position="478"/>
    </location>
</feature>
<dbReference type="FunFam" id="3.10.250.10:FF:000007">
    <property type="entry name" value="Soluble scavenger receptor cysteine-rich domain-containing protein SSC5D"/>
    <property type="match status" value="1"/>
</dbReference>
<dbReference type="OMA" id="VVCPKGG"/>
<comment type="subcellular location">
    <subcellularLocation>
        <location evidence="1">Membrane</location>
        <topology evidence="1">Single-pass membrane protein</topology>
    </subcellularLocation>
</comment>
<dbReference type="PROSITE" id="PS50287">
    <property type="entry name" value="SRCR_2"/>
    <property type="match status" value="4"/>
</dbReference>
<evidence type="ECO:0000259" key="13">
    <source>
        <dbReference type="PROSITE" id="PS50287"/>
    </source>
</evidence>
<keyword evidence="4" id="KW-0677">Repeat</keyword>